<accession>A0A7H4PEF5</accession>
<comment type="caution">
    <text evidence="1">The sequence shown here is derived from an EMBL/GenBank/DDBJ whole genome shotgun (WGS) entry which is preliminary data.</text>
</comment>
<proteinExistence type="predicted"/>
<sequence>MRFWLVCCGSSVYCLLALFSGTSVRWLSKIATPTPAALPAWLVNASRALLVVSASPVKVNETADAALPQFSSPMVNAIGWEALPAAVNCFAAMSPQGHLLVRGIGGHGAGVSLDRAGNVYGAVVGQR</sequence>
<gene>
    <name evidence="1" type="ORF">NCTC11685_04025</name>
</gene>
<evidence type="ECO:0000313" key="1">
    <source>
        <dbReference type="EMBL" id="STW66282.1"/>
    </source>
</evidence>
<dbReference type="Proteomes" id="UP000254863">
    <property type="component" value="Unassembled WGS sequence"/>
</dbReference>
<organism evidence="1 2">
    <name type="scientific">Klebsiella michiganensis</name>
    <dbReference type="NCBI Taxonomy" id="1134687"/>
    <lineage>
        <taxon>Bacteria</taxon>
        <taxon>Pseudomonadati</taxon>
        <taxon>Pseudomonadota</taxon>
        <taxon>Gammaproteobacteria</taxon>
        <taxon>Enterobacterales</taxon>
        <taxon>Enterobacteriaceae</taxon>
        <taxon>Klebsiella/Raoultella group</taxon>
        <taxon>Klebsiella</taxon>
    </lineage>
</organism>
<dbReference type="AlphaFoldDB" id="A0A7H4PEF5"/>
<dbReference type="EMBL" id="UGMS01000002">
    <property type="protein sequence ID" value="STW66282.1"/>
    <property type="molecule type" value="Genomic_DNA"/>
</dbReference>
<name>A0A7H4PEF5_9ENTR</name>
<reference evidence="1 2" key="1">
    <citation type="submission" date="2018-06" db="EMBL/GenBank/DDBJ databases">
        <authorList>
            <consortium name="Pathogen Informatics"/>
            <person name="Doyle S."/>
        </authorList>
    </citation>
    <scope>NUCLEOTIDE SEQUENCE [LARGE SCALE GENOMIC DNA]</scope>
    <source>
        <strain evidence="1 2">NCTC11685</strain>
    </source>
</reference>
<evidence type="ECO:0000313" key="2">
    <source>
        <dbReference type="Proteomes" id="UP000254863"/>
    </source>
</evidence>
<protein>
    <submittedName>
        <fullName evidence="1">Uncharacterized protein</fullName>
    </submittedName>
</protein>